<dbReference type="OrthoDB" id="2504561at2759"/>
<keyword evidence="4" id="KW-0498">Mitosis</keyword>
<dbReference type="GO" id="GO:0045842">
    <property type="term" value="P:positive regulation of mitotic metaphase/anaphase transition"/>
    <property type="evidence" value="ECO:0007669"/>
    <property type="project" value="TreeGrafter"/>
</dbReference>
<keyword evidence="6" id="KW-0131">Cell cycle</keyword>
<dbReference type="GO" id="GO:0031145">
    <property type="term" value="P:anaphase-promoting complex-dependent catabolic process"/>
    <property type="evidence" value="ECO:0007669"/>
    <property type="project" value="TreeGrafter"/>
</dbReference>
<feature type="signal peptide" evidence="8">
    <location>
        <begin position="1"/>
        <end position="27"/>
    </location>
</feature>
<keyword evidence="8" id="KW-0732">Signal</keyword>
<evidence type="ECO:0000259" key="9">
    <source>
        <dbReference type="Pfam" id="PF12862"/>
    </source>
</evidence>
<evidence type="ECO:0000256" key="6">
    <source>
        <dbReference type="ARBA" id="ARBA00023306"/>
    </source>
</evidence>
<evidence type="ECO:0000256" key="3">
    <source>
        <dbReference type="ARBA" id="ARBA00022618"/>
    </source>
</evidence>
<proteinExistence type="inferred from homology"/>
<gene>
    <name evidence="10" type="ORF">B0A50_06502</name>
</gene>
<evidence type="ECO:0000256" key="8">
    <source>
        <dbReference type="SAM" id="SignalP"/>
    </source>
</evidence>
<organism evidence="10 11">
    <name type="scientific">Salinomyces thailandicus</name>
    <dbReference type="NCBI Taxonomy" id="706561"/>
    <lineage>
        <taxon>Eukaryota</taxon>
        <taxon>Fungi</taxon>
        <taxon>Dikarya</taxon>
        <taxon>Ascomycota</taxon>
        <taxon>Pezizomycotina</taxon>
        <taxon>Dothideomycetes</taxon>
        <taxon>Dothideomycetidae</taxon>
        <taxon>Mycosphaerellales</taxon>
        <taxon>Teratosphaeriaceae</taxon>
        <taxon>Salinomyces</taxon>
    </lineage>
</organism>
<feature type="domain" description="Anaphase-promoting complex subunit 5" evidence="9">
    <location>
        <begin position="248"/>
        <end position="342"/>
    </location>
</feature>
<evidence type="ECO:0000256" key="5">
    <source>
        <dbReference type="ARBA" id="ARBA00022786"/>
    </source>
</evidence>
<evidence type="ECO:0000256" key="2">
    <source>
        <dbReference type="ARBA" id="ARBA00016066"/>
    </source>
</evidence>
<keyword evidence="3" id="KW-0132">Cell division</keyword>
<sequence>MPRYLTAGKVGLLALIDLYLSGQTASSARLNVLDFIASHVNAAPGQGTDLSHLSFSLTQDASEVLKPSRDWASSIPGRSVHDILLQRLWTLDGLDSLLMLFEDLGKQVSTTTTSDQAKRGLSRASPLGQFIRRCSVEFTRLQFADFQALWDGFRAWRASTYDTWARKHPTEASRQSVDASFSGADVTIGEGPVTTADAVVSSEDADTILTFSIHQLQKLGTRLPEDVRHKLQSWVEGQLDSGAQSLQHFLAFFEHWKAGQYTMALDSLHRYFDYSLVAKSGTDNMRVYYQYALLHLSVLHADFDCWDESVEAMDECIATARENQDTACLNFALSWLLYLRQAKASGQASPFGSVAGVVGAGGHEQDEVAFLKTKAKETKHWSLLSSTLLDEAKLEMYERGTTSKALEHITQSQFLNMLHDLRTLMPVASLFSGASLDRLGLASLAGRTYEELEVLHCGRSPSSDRVRAACRIAYGSAQSGRYNRALHLLQEVNVSVRGVLKLEQRIKAFVMLVQMTRSLRNDNISEADYHFRQLQPLRSFSDPEIDFEIFLTEIDLLLKRQEPEKAWEKVNAQLRKLKGTANADIGHRLHLLVLKSRIFASCNQSTKAFSIAMRVVSSSSRYLLVPIYLEAIVALTGILNDLSEFVVARQLLEAALPMIFESRQARLLAQAMVTLAESHVGAASHQDPPGSTKQTQGMRSAENYVERAREVYASLEDFSGHLECLCMKAELARWRDDDASAAHADALYLQLLADKQVTGTTS</sequence>
<comment type="caution">
    <text evidence="10">The sequence shown here is derived from an EMBL/GenBank/DDBJ whole genome shotgun (WGS) entry which is preliminary data.</text>
</comment>
<accession>A0A4U0TPA3</accession>
<evidence type="ECO:0000313" key="10">
    <source>
        <dbReference type="EMBL" id="TKA23666.1"/>
    </source>
</evidence>
<evidence type="ECO:0000313" key="11">
    <source>
        <dbReference type="Proteomes" id="UP000308549"/>
    </source>
</evidence>
<dbReference type="PANTHER" id="PTHR12830">
    <property type="entry name" value="ANAPHASE-PROMOTING COMPLEX SUBUNIT 5"/>
    <property type="match status" value="1"/>
</dbReference>
<dbReference type="EMBL" id="NAJL01000052">
    <property type="protein sequence ID" value="TKA23666.1"/>
    <property type="molecule type" value="Genomic_DNA"/>
</dbReference>
<keyword evidence="11" id="KW-1185">Reference proteome</keyword>
<dbReference type="Pfam" id="PF12862">
    <property type="entry name" value="ANAPC5"/>
    <property type="match status" value="1"/>
</dbReference>
<comment type="similarity">
    <text evidence="1">Belongs to the APC5 family.</text>
</comment>
<keyword evidence="5" id="KW-0833">Ubl conjugation pathway</keyword>
<evidence type="ECO:0000256" key="4">
    <source>
        <dbReference type="ARBA" id="ARBA00022776"/>
    </source>
</evidence>
<evidence type="ECO:0000256" key="7">
    <source>
        <dbReference type="SAM" id="MobiDB-lite"/>
    </source>
</evidence>
<dbReference type="GO" id="GO:0070979">
    <property type="term" value="P:protein K11-linked ubiquitination"/>
    <property type="evidence" value="ECO:0007669"/>
    <property type="project" value="TreeGrafter"/>
</dbReference>
<dbReference type="AlphaFoldDB" id="A0A4U0TPA3"/>
<feature type="chain" id="PRO_5020547223" description="Anaphase-promoting complex subunit 5" evidence="8">
    <location>
        <begin position="28"/>
        <end position="762"/>
    </location>
</feature>
<dbReference type="GO" id="GO:0051301">
    <property type="term" value="P:cell division"/>
    <property type="evidence" value="ECO:0007669"/>
    <property type="project" value="UniProtKB-KW"/>
</dbReference>
<dbReference type="InterPro" id="IPR037679">
    <property type="entry name" value="Apc5"/>
</dbReference>
<feature type="compositionally biased region" description="Polar residues" evidence="7">
    <location>
        <begin position="689"/>
        <end position="698"/>
    </location>
</feature>
<dbReference type="GO" id="GO:0005680">
    <property type="term" value="C:anaphase-promoting complex"/>
    <property type="evidence" value="ECO:0007669"/>
    <property type="project" value="InterPro"/>
</dbReference>
<dbReference type="Proteomes" id="UP000308549">
    <property type="component" value="Unassembled WGS sequence"/>
</dbReference>
<reference evidence="10 11" key="1">
    <citation type="submission" date="2017-03" db="EMBL/GenBank/DDBJ databases">
        <title>Genomes of endolithic fungi from Antarctica.</title>
        <authorList>
            <person name="Coleine C."/>
            <person name="Masonjones S."/>
            <person name="Stajich J.E."/>
        </authorList>
    </citation>
    <scope>NUCLEOTIDE SEQUENCE [LARGE SCALE GENOMIC DNA]</scope>
    <source>
        <strain evidence="10 11">CCFEE 6315</strain>
    </source>
</reference>
<name>A0A4U0TPA3_9PEZI</name>
<dbReference type="InterPro" id="IPR026000">
    <property type="entry name" value="Apc5_dom"/>
</dbReference>
<evidence type="ECO:0000256" key="1">
    <source>
        <dbReference type="ARBA" id="ARBA00007450"/>
    </source>
</evidence>
<feature type="region of interest" description="Disordered" evidence="7">
    <location>
        <begin position="681"/>
        <end position="700"/>
    </location>
</feature>
<protein>
    <recommendedName>
        <fullName evidence="2">Anaphase-promoting complex subunit 5</fullName>
    </recommendedName>
</protein>
<dbReference type="PANTHER" id="PTHR12830:SF9">
    <property type="entry name" value="ANAPHASE-PROMOTING COMPLEX SUBUNIT 5"/>
    <property type="match status" value="1"/>
</dbReference>